<gene>
    <name evidence="2" type="ORF">LSALG_LOCUS7715</name>
</gene>
<dbReference type="Proteomes" id="UP001177003">
    <property type="component" value="Chromosome 1"/>
</dbReference>
<reference evidence="2" key="1">
    <citation type="submission" date="2023-04" db="EMBL/GenBank/DDBJ databases">
        <authorList>
            <person name="Vijverberg K."/>
            <person name="Xiong W."/>
            <person name="Schranz E."/>
        </authorList>
    </citation>
    <scope>NUCLEOTIDE SEQUENCE</scope>
</reference>
<dbReference type="InterPro" id="IPR013785">
    <property type="entry name" value="Aldolase_TIM"/>
</dbReference>
<name>A0AA35VEG5_LACSI</name>
<evidence type="ECO:0000313" key="2">
    <source>
        <dbReference type="EMBL" id="CAI9267219.1"/>
    </source>
</evidence>
<keyword evidence="1" id="KW-1133">Transmembrane helix</keyword>
<keyword evidence="1" id="KW-0472">Membrane</keyword>
<organism evidence="2 3">
    <name type="scientific">Lactuca saligna</name>
    <name type="common">Willowleaf lettuce</name>
    <dbReference type="NCBI Taxonomy" id="75948"/>
    <lineage>
        <taxon>Eukaryota</taxon>
        <taxon>Viridiplantae</taxon>
        <taxon>Streptophyta</taxon>
        <taxon>Embryophyta</taxon>
        <taxon>Tracheophyta</taxon>
        <taxon>Spermatophyta</taxon>
        <taxon>Magnoliopsida</taxon>
        <taxon>eudicotyledons</taxon>
        <taxon>Gunneridae</taxon>
        <taxon>Pentapetalae</taxon>
        <taxon>asterids</taxon>
        <taxon>campanulids</taxon>
        <taxon>Asterales</taxon>
        <taxon>Asteraceae</taxon>
        <taxon>Cichorioideae</taxon>
        <taxon>Cichorieae</taxon>
        <taxon>Lactucinae</taxon>
        <taxon>Lactuca</taxon>
    </lineage>
</organism>
<feature type="transmembrane region" description="Helical" evidence="1">
    <location>
        <begin position="126"/>
        <end position="147"/>
    </location>
</feature>
<dbReference type="AlphaFoldDB" id="A0AA35VEG5"/>
<dbReference type="Gene3D" id="3.20.20.70">
    <property type="entry name" value="Aldolase class I"/>
    <property type="match status" value="1"/>
</dbReference>
<keyword evidence="3" id="KW-1185">Reference proteome</keyword>
<evidence type="ECO:0000256" key="1">
    <source>
        <dbReference type="SAM" id="Phobius"/>
    </source>
</evidence>
<dbReference type="GO" id="GO:0003855">
    <property type="term" value="F:3-dehydroquinate dehydratase activity"/>
    <property type="evidence" value="ECO:0007669"/>
    <property type="project" value="InterPro"/>
</dbReference>
<proteinExistence type="predicted"/>
<dbReference type="SUPFAM" id="SSF51569">
    <property type="entry name" value="Aldolase"/>
    <property type="match status" value="1"/>
</dbReference>
<dbReference type="EMBL" id="OX465077">
    <property type="protein sequence ID" value="CAI9267219.1"/>
    <property type="molecule type" value="Genomic_DNA"/>
</dbReference>
<dbReference type="Pfam" id="PF01487">
    <property type="entry name" value="DHquinase_I"/>
    <property type="match status" value="1"/>
</dbReference>
<evidence type="ECO:0000313" key="3">
    <source>
        <dbReference type="Proteomes" id="UP001177003"/>
    </source>
</evidence>
<keyword evidence="1" id="KW-0812">Transmembrane</keyword>
<dbReference type="InterPro" id="IPR001381">
    <property type="entry name" value="DHquinase_I"/>
</dbReference>
<accession>A0AA35VEG5</accession>
<protein>
    <submittedName>
        <fullName evidence="2">Uncharacterized protein</fullName>
    </submittedName>
</protein>
<sequence>MEVAIEQAAQSRSRRSKWQFMGTSDAGAKEELHRDSNLELPPAVSYFGDEYTFNLETQEMLVHSKRHLFYAVVYLPQKVSDSMLVSRTTWEGGQYNRDEKSRLDALCLAMELGADHIDVELQLLHLIGYNFFFWVLFSSFVLLFGLVSSASDTLTTCLAPPLLSNGKLTQLLPLPHLPFLFVPSPSTRLSSFPIVIPPFSLNQFPSTNSTSTPL</sequence>